<accession>A0ABW5W569</accession>
<dbReference type="EMBL" id="JBHUOF010000003">
    <property type="protein sequence ID" value="MFD2798366.1"/>
    <property type="molecule type" value="Genomic_DNA"/>
</dbReference>
<comment type="caution">
    <text evidence="2">The sequence shown here is derived from an EMBL/GenBank/DDBJ whole genome shotgun (WGS) entry which is preliminary data.</text>
</comment>
<dbReference type="Proteomes" id="UP001597478">
    <property type="component" value="Unassembled WGS sequence"/>
</dbReference>
<keyword evidence="3" id="KW-1185">Reference proteome</keyword>
<sequence>MDRDGEIDRQIRGKRTYRISASRATQLAATPAPELPGGVTVPAQEAIVQEHGMLRIDYDKLARALIRQLCGAGAGGVDSQQENAADIESLRAERDRMAQERNDYAERLHKARIQLDELLGGAAENPERQAEISA</sequence>
<organism evidence="2 3">
    <name type="scientific">Prauserella oleivorans</name>
    <dbReference type="NCBI Taxonomy" id="1478153"/>
    <lineage>
        <taxon>Bacteria</taxon>
        <taxon>Bacillati</taxon>
        <taxon>Actinomycetota</taxon>
        <taxon>Actinomycetes</taxon>
        <taxon>Pseudonocardiales</taxon>
        <taxon>Pseudonocardiaceae</taxon>
        <taxon>Prauserella</taxon>
    </lineage>
</organism>
<dbReference type="RefSeq" id="WP_377478342.1">
    <property type="nucleotide sequence ID" value="NZ_JBHUNT010000001.1"/>
</dbReference>
<name>A0ABW5W569_9PSEU</name>
<feature type="region of interest" description="Disordered" evidence="1">
    <location>
        <begin position="75"/>
        <end position="103"/>
    </location>
</feature>
<protein>
    <submittedName>
        <fullName evidence="2">Uncharacterized protein</fullName>
    </submittedName>
</protein>
<gene>
    <name evidence="2" type="ORF">ACFS2C_03040</name>
</gene>
<feature type="compositionally biased region" description="Basic and acidic residues" evidence="1">
    <location>
        <begin position="88"/>
        <end position="103"/>
    </location>
</feature>
<evidence type="ECO:0000313" key="3">
    <source>
        <dbReference type="Proteomes" id="UP001597478"/>
    </source>
</evidence>
<proteinExistence type="predicted"/>
<reference evidence="3" key="1">
    <citation type="journal article" date="2019" name="Int. J. Syst. Evol. Microbiol.">
        <title>The Global Catalogue of Microorganisms (GCM) 10K type strain sequencing project: providing services to taxonomists for standard genome sequencing and annotation.</title>
        <authorList>
            <consortium name="The Broad Institute Genomics Platform"/>
            <consortium name="The Broad Institute Genome Sequencing Center for Infectious Disease"/>
            <person name="Wu L."/>
            <person name="Ma J."/>
        </authorList>
    </citation>
    <scope>NUCLEOTIDE SEQUENCE [LARGE SCALE GENOMIC DNA]</scope>
    <source>
        <strain evidence="3">IBRC-M 10906</strain>
    </source>
</reference>
<evidence type="ECO:0000313" key="2">
    <source>
        <dbReference type="EMBL" id="MFD2798366.1"/>
    </source>
</evidence>
<evidence type="ECO:0000256" key="1">
    <source>
        <dbReference type="SAM" id="MobiDB-lite"/>
    </source>
</evidence>